<protein>
    <submittedName>
        <fullName evidence="3">PIG-L family deacetylase</fullName>
        <ecNumber evidence="3">3.5.1.-</ecNumber>
    </submittedName>
</protein>
<evidence type="ECO:0000256" key="2">
    <source>
        <dbReference type="SAM" id="MobiDB-lite"/>
    </source>
</evidence>
<dbReference type="RefSeq" id="WP_310547113.1">
    <property type="nucleotide sequence ID" value="NZ_JAVKGR010000001.1"/>
</dbReference>
<sequence length="279" mass="30467">MDTLRYLTAAELASDLPIRRLLAFVAHPDDIDFGAAATLAGLAEHGVEITLCLLTAGDAGGFEPGQDRTEMSARRMEEQREAARLLGISEVVFLDERDGYVAPTHGLIRQLVRLMRRIRPDVVLSSHPERAWDRLQKSHPDHLACGEAVVRACYPAVENAFAYPELLAEEHLAAYRVPYLLLMGAPGQRVTTWVSVAGYESLKIAALRRHLSQHPDPERMESRVLEQMRQHAQEAAERGAERSAAVSTGSTASNGPGAAPSAEAFHLVTVNGPETFAGF</sequence>
<proteinExistence type="predicted"/>
<dbReference type="PANTHER" id="PTHR12993">
    <property type="entry name" value="N-ACETYLGLUCOSAMINYL-PHOSPHATIDYLINOSITOL DE-N-ACETYLASE-RELATED"/>
    <property type="match status" value="1"/>
</dbReference>
<comment type="caution">
    <text evidence="3">The sequence shown here is derived from an EMBL/GenBank/DDBJ whole genome shotgun (WGS) entry which is preliminary data.</text>
</comment>
<keyword evidence="1" id="KW-0862">Zinc</keyword>
<dbReference type="EMBL" id="JAVKGR010000001">
    <property type="protein sequence ID" value="MDR8018124.1"/>
    <property type="molecule type" value="Genomic_DNA"/>
</dbReference>
<accession>A0ABU2DNP5</accession>
<evidence type="ECO:0000313" key="3">
    <source>
        <dbReference type="EMBL" id="MDR8018124.1"/>
    </source>
</evidence>
<feature type="compositionally biased region" description="Basic and acidic residues" evidence="2">
    <location>
        <begin position="213"/>
        <end position="241"/>
    </location>
</feature>
<dbReference type="Pfam" id="PF02585">
    <property type="entry name" value="PIG-L"/>
    <property type="match status" value="1"/>
</dbReference>
<evidence type="ECO:0000256" key="1">
    <source>
        <dbReference type="ARBA" id="ARBA00022833"/>
    </source>
</evidence>
<keyword evidence="3" id="KW-0378">Hydrolase</keyword>
<gene>
    <name evidence="3" type="ORF">RIL96_00895</name>
</gene>
<dbReference type="EC" id="3.5.1.-" evidence="3"/>
<dbReference type="Proteomes" id="UP001251870">
    <property type="component" value="Unassembled WGS sequence"/>
</dbReference>
<dbReference type="InterPro" id="IPR003737">
    <property type="entry name" value="GlcNAc_PI_deacetylase-related"/>
</dbReference>
<feature type="region of interest" description="Disordered" evidence="2">
    <location>
        <begin position="213"/>
        <end position="260"/>
    </location>
</feature>
<reference evidence="3 4" key="1">
    <citation type="submission" date="2023-09" db="EMBL/GenBank/DDBJ databases">
        <title>Description of three actinobacteria isolated from air of manufacturing shop in a pharmaceutical factory.</title>
        <authorList>
            <person name="Zhang D.-F."/>
        </authorList>
    </citation>
    <scope>NUCLEOTIDE SEQUENCE [LARGE SCALE GENOMIC DNA]</scope>
    <source>
        <strain evidence="3 4">LY-0111</strain>
    </source>
</reference>
<dbReference type="GO" id="GO:0016787">
    <property type="term" value="F:hydrolase activity"/>
    <property type="evidence" value="ECO:0007669"/>
    <property type="project" value="UniProtKB-KW"/>
</dbReference>
<dbReference type="SUPFAM" id="SSF102588">
    <property type="entry name" value="LmbE-like"/>
    <property type="match status" value="1"/>
</dbReference>
<keyword evidence="4" id="KW-1185">Reference proteome</keyword>
<dbReference type="PANTHER" id="PTHR12993:SF28">
    <property type="entry name" value="LMBE FAMILY PROTEIN"/>
    <property type="match status" value="1"/>
</dbReference>
<dbReference type="Gene3D" id="3.40.50.10320">
    <property type="entry name" value="LmbE-like"/>
    <property type="match status" value="1"/>
</dbReference>
<dbReference type="InterPro" id="IPR024078">
    <property type="entry name" value="LmbE-like_dom_sf"/>
</dbReference>
<evidence type="ECO:0000313" key="4">
    <source>
        <dbReference type="Proteomes" id="UP001251870"/>
    </source>
</evidence>
<name>A0ABU2DNP5_9MICC</name>
<organism evidence="3 4">
    <name type="scientific">Nesterenkonia aerolata</name>
    <dbReference type="NCBI Taxonomy" id="3074079"/>
    <lineage>
        <taxon>Bacteria</taxon>
        <taxon>Bacillati</taxon>
        <taxon>Actinomycetota</taxon>
        <taxon>Actinomycetes</taxon>
        <taxon>Micrococcales</taxon>
        <taxon>Micrococcaceae</taxon>
        <taxon>Nesterenkonia</taxon>
    </lineage>
</organism>